<accession>A0A1I2XPK8</accession>
<evidence type="ECO:0000313" key="2">
    <source>
        <dbReference type="Proteomes" id="UP000199642"/>
    </source>
</evidence>
<dbReference type="AlphaFoldDB" id="A0A1I2XPK8"/>
<dbReference type="Proteomes" id="UP000199642">
    <property type="component" value="Unassembled WGS sequence"/>
</dbReference>
<sequence length="79" mass="8866">MRRNKIILGVSLFIFCILPILESSALGSRKKVSCVTVDYEGNVLSEGRRCDWGWNDCLSNPCPNPDGTIVEWEDQTFGD</sequence>
<evidence type="ECO:0000313" key="1">
    <source>
        <dbReference type="EMBL" id="SFH15424.1"/>
    </source>
</evidence>
<dbReference type="STRING" id="435880.SAMN04487988_12131"/>
<protein>
    <submittedName>
        <fullName evidence="1">Uncharacterized protein</fullName>
    </submittedName>
</protein>
<gene>
    <name evidence="1" type="ORF">SAMN04487988_12131</name>
</gene>
<dbReference type="EMBL" id="FOPC01000021">
    <property type="protein sequence ID" value="SFH15424.1"/>
    <property type="molecule type" value="Genomic_DNA"/>
</dbReference>
<organism evidence="1 2">
    <name type="scientific">Algoriphagus hitonicola</name>
    <dbReference type="NCBI Taxonomy" id="435880"/>
    <lineage>
        <taxon>Bacteria</taxon>
        <taxon>Pseudomonadati</taxon>
        <taxon>Bacteroidota</taxon>
        <taxon>Cytophagia</taxon>
        <taxon>Cytophagales</taxon>
        <taxon>Cyclobacteriaceae</taxon>
        <taxon>Algoriphagus</taxon>
    </lineage>
</organism>
<keyword evidence="2" id="KW-1185">Reference proteome</keyword>
<name>A0A1I2XPK8_9BACT</name>
<dbReference type="RefSeq" id="WP_092794676.1">
    <property type="nucleotide sequence ID" value="NZ_FOPC01000021.1"/>
</dbReference>
<reference evidence="2" key="1">
    <citation type="submission" date="2016-10" db="EMBL/GenBank/DDBJ databases">
        <authorList>
            <person name="Varghese N."/>
            <person name="Submissions S."/>
        </authorList>
    </citation>
    <scope>NUCLEOTIDE SEQUENCE [LARGE SCALE GENOMIC DNA]</scope>
    <source>
        <strain evidence="2">DSM 19315</strain>
    </source>
</reference>
<proteinExistence type="predicted"/>
<dbReference type="OrthoDB" id="1013747at2"/>